<accession>A0ABV6B201</accession>
<dbReference type="Proteomes" id="UP001589733">
    <property type="component" value="Unassembled WGS sequence"/>
</dbReference>
<comment type="catalytic activity">
    <reaction evidence="1">
        <text>ATP + protein L-histidine = ADP + protein N-phospho-L-histidine.</text>
        <dbReference type="EC" id="2.7.13.3"/>
    </reaction>
</comment>
<dbReference type="EMBL" id="JBHLYR010000056">
    <property type="protein sequence ID" value="MFB9993792.1"/>
    <property type="molecule type" value="Genomic_DNA"/>
</dbReference>
<feature type="transmembrane region" description="Helical" evidence="10">
    <location>
        <begin position="142"/>
        <end position="160"/>
    </location>
</feature>
<dbReference type="SMART" id="SM00387">
    <property type="entry name" value="HATPase_c"/>
    <property type="match status" value="1"/>
</dbReference>
<evidence type="ECO:0000256" key="9">
    <source>
        <dbReference type="SAM" id="Coils"/>
    </source>
</evidence>
<feature type="transmembrane region" description="Helical" evidence="10">
    <location>
        <begin position="113"/>
        <end position="136"/>
    </location>
</feature>
<keyword evidence="10" id="KW-1133">Transmembrane helix</keyword>
<keyword evidence="8" id="KW-0902">Two-component regulatory system</keyword>
<dbReference type="GO" id="GO:0016301">
    <property type="term" value="F:kinase activity"/>
    <property type="evidence" value="ECO:0007669"/>
    <property type="project" value="UniProtKB-KW"/>
</dbReference>
<evidence type="ECO:0000256" key="10">
    <source>
        <dbReference type="SAM" id="Phobius"/>
    </source>
</evidence>
<evidence type="ECO:0000256" key="3">
    <source>
        <dbReference type="ARBA" id="ARBA00022553"/>
    </source>
</evidence>
<evidence type="ECO:0000256" key="2">
    <source>
        <dbReference type="ARBA" id="ARBA00012438"/>
    </source>
</evidence>
<name>A0ABV6B201_9DEIO</name>
<reference evidence="12 13" key="1">
    <citation type="submission" date="2024-09" db="EMBL/GenBank/DDBJ databases">
        <authorList>
            <person name="Sun Q."/>
            <person name="Mori K."/>
        </authorList>
    </citation>
    <scope>NUCLEOTIDE SEQUENCE [LARGE SCALE GENOMIC DNA]</scope>
    <source>
        <strain evidence="12 13">JCM 13503</strain>
    </source>
</reference>
<dbReference type="Pfam" id="PF07730">
    <property type="entry name" value="HisKA_3"/>
    <property type="match status" value="1"/>
</dbReference>
<keyword evidence="10" id="KW-0472">Membrane</keyword>
<keyword evidence="5" id="KW-0547">Nucleotide-binding</keyword>
<keyword evidence="13" id="KW-1185">Reference proteome</keyword>
<gene>
    <name evidence="12" type="ORF">ACFFLM_17685</name>
</gene>
<keyword evidence="7" id="KW-0067">ATP-binding</keyword>
<dbReference type="InterPro" id="IPR003594">
    <property type="entry name" value="HATPase_dom"/>
</dbReference>
<dbReference type="PANTHER" id="PTHR24421">
    <property type="entry name" value="NITRATE/NITRITE SENSOR PROTEIN NARX-RELATED"/>
    <property type="match status" value="1"/>
</dbReference>
<evidence type="ECO:0000256" key="8">
    <source>
        <dbReference type="ARBA" id="ARBA00023012"/>
    </source>
</evidence>
<dbReference type="PANTHER" id="PTHR24421:SF10">
    <property type="entry name" value="NITRATE_NITRITE SENSOR PROTEIN NARQ"/>
    <property type="match status" value="1"/>
</dbReference>
<evidence type="ECO:0000256" key="4">
    <source>
        <dbReference type="ARBA" id="ARBA00022679"/>
    </source>
</evidence>
<sequence length="387" mass="40721">MNQRSASPSTTSSPTAPGLGSVMTILFVLAYALTLSEPLPAGLPRGLFALLGAAYVLIATLGFPAVQHDRRVGTGLAYLCGQTALGFSLVAIGGIGIGNVLLLLLMISQISQVLPLGWALATCALLPFAHVGMRWADAMREGAGLFVAGVFVVLITRVAINERQLRAEKEGLAEELRRANTQLLAAAAQTEELSTARERNRLAREIHDGLGHHLTAVHVHLQAAQAVMHARPDIAERAVEKARALTGEALADVRRSVAALRALPTPLPEALSALAEEMIAAGVPTTIQVLNPPVPLVPAVEQNLYRIAQEALTNVRKHAQATRVIVTLDQHEHELALTVTDDGVGTTSPSGGFGLLGMRERVGALGGNLHVETAPGYGLTVHVTVPT</sequence>
<evidence type="ECO:0000256" key="6">
    <source>
        <dbReference type="ARBA" id="ARBA00022777"/>
    </source>
</evidence>
<dbReference type="SUPFAM" id="SSF55874">
    <property type="entry name" value="ATPase domain of HSP90 chaperone/DNA topoisomerase II/histidine kinase"/>
    <property type="match status" value="1"/>
</dbReference>
<keyword evidence="9" id="KW-0175">Coiled coil</keyword>
<keyword evidence="6 12" id="KW-0418">Kinase</keyword>
<organism evidence="12 13">
    <name type="scientific">Deinococcus oregonensis</name>
    <dbReference type="NCBI Taxonomy" id="1805970"/>
    <lineage>
        <taxon>Bacteria</taxon>
        <taxon>Thermotogati</taxon>
        <taxon>Deinococcota</taxon>
        <taxon>Deinococci</taxon>
        <taxon>Deinococcales</taxon>
        <taxon>Deinococcaceae</taxon>
        <taxon>Deinococcus</taxon>
    </lineage>
</organism>
<keyword evidence="10" id="KW-0812">Transmembrane</keyword>
<feature type="coiled-coil region" evidence="9">
    <location>
        <begin position="162"/>
        <end position="193"/>
    </location>
</feature>
<dbReference type="CDD" id="cd16917">
    <property type="entry name" value="HATPase_UhpB-NarQ-NarX-like"/>
    <property type="match status" value="1"/>
</dbReference>
<dbReference type="Pfam" id="PF02518">
    <property type="entry name" value="HATPase_c"/>
    <property type="match status" value="1"/>
</dbReference>
<evidence type="ECO:0000313" key="12">
    <source>
        <dbReference type="EMBL" id="MFB9993792.1"/>
    </source>
</evidence>
<evidence type="ECO:0000256" key="1">
    <source>
        <dbReference type="ARBA" id="ARBA00000085"/>
    </source>
</evidence>
<feature type="transmembrane region" description="Helical" evidence="10">
    <location>
        <begin position="47"/>
        <end position="66"/>
    </location>
</feature>
<keyword evidence="12" id="KW-0560">Oxidoreductase</keyword>
<dbReference type="Gene3D" id="3.30.565.10">
    <property type="entry name" value="Histidine kinase-like ATPase, C-terminal domain"/>
    <property type="match status" value="1"/>
</dbReference>
<keyword evidence="3" id="KW-0597">Phosphoprotein</keyword>
<proteinExistence type="predicted"/>
<keyword evidence="4" id="KW-0808">Transferase</keyword>
<feature type="transmembrane region" description="Helical" evidence="10">
    <location>
        <begin position="86"/>
        <end position="106"/>
    </location>
</feature>
<dbReference type="EC" id="2.7.13.3" evidence="2"/>
<dbReference type="RefSeq" id="WP_380013319.1">
    <property type="nucleotide sequence ID" value="NZ_JBHLYR010000056.1"/>
</dbReference>
<dbReference type="InterPro" id="IPR050482">
    <property type="entry name" value="Sensor_HK_TwoCompSys"/>
</dbReference>
<evidence type="ECO:0000259" key="11">
    <source>
        <dbReference type="SMART" id="SM00387"/>
    </source>
</evidence>
<evidence type="ECO:0000313" key="13">
    <source>
        <dbReference type="Proteomes" id="UP001589733"/>
    </source>
</evidence>
<feature type="transmembrane region" description="Helical" evidence="10">
    <location>
        <begin position="16"/>
        <end position="35"/>
    </location>
</feature>
<evidence type="ECO:0000256" key="5">
    <source>
        <dbReference type="ARBA" id="ARBA00022741"/>
    </source>
</evidence>
<dbReference type="Gene3D" id="1.20.5.1930">
    <property type="match status" value="1"/>
</dbReference>
<dbReference type="InterPro" id="IPR036890">
    <property type="entry name" value="HATPase_C_sf"/>
</dbReference>
<evidence type="ECO:0000256" key="7">
    <source>
        <dbReference type="ARBA" id="ARBA00022840"/>
    </source>
</evidence>
<protein>
    <recommendedName>
        <fullName evidence="2">histidine kinase</fullName>
        <ecNumber evidence="2">2.7.13.3</ecNumber>
    </recommendedName>
</protein>
<dbReference type="InterPro" id="IPR011712">
    <property type="entry name" value="Sig_transdc_His_kin_sub3_dim/P"/>
</dbReference>
<dbReference type="GO" id="GO:0016491">
    <property type="term" value="F:oxidoreductase activity"/>
    <property type="evidence" value="ECO:0007669"/>
    <property type="project" value="UniProtKB-KW"/>
</dbReference>
<feature type="domain" description="Histidine kinase/HSP90-like ATPase" evidence="11">
    <location>
        <begin position="299"/>
        <end position="387"/>
    </location>
</feature>
<comment type="caution">
    <text evidence="12">The sequence shown here is derived from an EMBL/GenBank/DDBJ whole genome shotgun (WGS) entry which is preliminary data.</text>
</comment>